<evidence type="ECO:0000313" key="5">
    <source>
        <dbReference type="Proteomes" id="UP001385951"/>
    </source>
</evidence>
<dbReference type="InterPro" id="IPR051477">
    <property type="entry name" value="Expansin_CellWall"/>
</dbReference>
<name>A0AAW0GE70_9APHY</name>
<dbReference type="Gene3D" id="2.40.40.10">
    <property type="entry name" value="RlpA-like domain"/>
    <property type="match status" value="1"/>
</dbReference>
<feature type="transmembrane region" description="Helical" evidence="2">
    <location>
        <begin position="52"/>
        <end position="73"/>
    </location>
</feature>
<evidence type="ECO:0000256" key="1">
    <source>
        <dbReference type="ARBA" id="ARBA00022729"/>
    </source>
</evidence>
<dbReference type="InterPro" id="IPR009009">
    <property type="entry name" value="RlpA-like_DPBB"/>
</dbReference>
<dbReference type="AlphaFoldDB" id="A0AAW0GE70"/>
<feature type="domain" description="RlpA-like protein double-psi beta-barrel" evidence="3">
    <location>
        <begin position="111"/>
        <end position="171"/>
    </location>
</feature>
<protein>
    <recommendedName>
        <fullName evidence="3">RlpA-like protein double-psi beta-barrel domain-containing protein</fullName>
    </recommendedName>
</protein>
<dbReference type="CDD" id="cd22191">
    <property type="entry name" value="DPBB_RlpA_EXP_N-like"/>
    <property type="match status" value="1"/>
</dbReference>
<keyword evidence="1" id="KW-0732">Signal</keyword>
<dbReference type="Proteomes" id="UP001385951">
    <property type="component" value="Unassembled WGS sequence"/>
</dbReference>
<dbReference type="PANTHER" id="PTHR31836">
    <property type="match status" value="1"/>
</dbReference>
<comment type="caution">
    <text evidence="4">The sequence shown here is derived from an EMBL/GenBank/DDBJ whole genome shotgun (WGS) entry which is preliminary data.</text>
</comment>
<dbReference type="PANTHER" id="PTHR31836:SF27">
    <property type="entry name" value="RLPA-LIKE PROTEIN DOUBLE-PSI BETA-BARREL DOMAIN-CONTAINING PROTEIN"/>
    <property type="match status" value="1"/>
</dbReference>
<accession>A0AAW0GE70</accession>
<dbReference type="EMBL" id="JASBNA010000005">
    <property type="protein sequence ID" value="KAK7691778.1"/>
    <property type="molecule type" value="Genomic_DNA"/>
</dbReference>
<gene>
    <name evidence="4" type="ORF">QCA50_005181</name>
</gene>
<keyword evidence="2" id="KW-0812">Transmembrane</keyword>
<proteinExistence type="predicted"/>
<keyword evidence="2" id="KW-1133">Transmembrane helix</keyword>
<reference evidence="4 5" key="1">
    <citation type="submission" date="2022-09" db="EMBL/GenBank/DDBJ databases">
        <authorList>
            <person name="Palmer J.M."/>
        </authorList>
    </citation>
    <scope>NUCLEOTIDE SEQUENCE [LARGE SCALE GENOMIC DNA]</scope>
    <source>
        <strain evidence="4 5">DSM 7382</strain>
    </source>
</reference>
<dbReference type="InterPro" id="IPR036908">
    <property type="entry name" value="RlpA-like_sf"/>
</dbReference>
<evidence type="ECO:0000259" key="3">
    <source>
        <dbReference type="Pfam" id="PF03330"/>
    </source>
</evidence>
<organism evidence="4 5">
    <name type="scientific">Cerrena zonata</name>
    <dbReference type="NCBI Taxonomy" id="2478898"/>
    <lineage>
        <taxon>Eukaryota</taxon>
        <taxon>Fungi</taxon>
        <taxon>Dikarya</taxon>
        <taxon>Basidiomycota</taxon>
        <taxon>Agaricomycotina</taxon>
        <taxon>Agaricomycetes</taxon>
        <taxon>Polyporales</taxon>
        <taxon>Cerrenaceae</taxon>
        <taxon>Cerrena</taxon>
    </lineage>
</organism>
<feature type="transmembrane region" description="Helical" evidence="2">
    <location>
        <begin position="9"/>
        <end position="32"/>
    </location>
</feature>
<sequence>MRLVPQELILLFTTHFTFTFISVFPGLVPIRAHTPLFYQLFTSRSIMFSSKVFFFSSALLVLLASWVSVGFAISSGTGAATFFNPGPGACGHTNNGQDFIVAVSAQVFDTFPGAGANPNKNPVCNKKLTATFQGKSVSVTVVDRCPGCAVGDIDLSPAAFQKLASLDKGRLQGVRWTIS</sequence>
<keyword evidence="2" id="KW-0472">Membrane</keyword>
<evidence type="ECO:0000313" key="4">
    <source>
        <dbReference type="EMBL" id="KAK7691778.1"/>
    </source>
</evidence>
<evidence type="ECO:0000256" key="2">
    <source>
        <dbReference type="SAM" id="Phobius"/>
    </source>
</evidence>
<dbReference type="SUPFAM" id="SSF50685">
    <property type="entry name" value="Barwin-like endoglucanases"/>
    <property type="match status" value="1"/>
</dbReference>
<keyword evidence="5" id="KW-1185">Reference proteome</keyword>
<dbReference type="Pfam" id="PF03330">
    <property type="entry name" value="DPBB_1"/>
    <property type="match status" value="1"/>
</dbReference>